<sequence>MVADLIAGITVGLTVLPQGLAYATLAGLEPQVGLVLGRRDLQDVSHHHFIDHCPRFTSSTGYIRRSLEVSCMLYSVVVVR</sequence>
<evidence type="ECO:0000256" key="2">
    <source>
        <dbReference type="ARBA" id="ARBA00022692"/>
    </source>
</evidence>
<keyword evidence="2" id="KW-0812">Transmembrane</keyword>
<proteinExistence type="predicted"/>
<dbReference type="InterPro" id="IPR011547">
    <property type="entry name" value="SLC26A/SulP_dom"/>
</dbReference>
<keyword evidence="3" id="KW-1133">Transmembrane helix</keyword>
<dbReference type="AlphaFoldDB" id="A0A2M4CBI8"/>
<keyword evidence="4" id="KW-0472">Membrane</keyword>
<dbReference type="PANTHER" id="PTHR11814">
    <property type="entry name" value="SULFATE TRANSPORTER"/>
    <property type="match status" value="1"/>
</dbReference>
<accession>A0A2M4CBI8</accession>
<dbReference type="GO" id="GO:0055085">
    <property type="term" value="P:transmembrane transport"/>
    <property type="evidence" value="ECO:0007669"/>
    <property type="project" value="InterPro"/>
</dbReference>
<evidence type="ECO:0000259" key="5">
    <source>
        <dbReference type="Pfam" id="PF00916"/>
    </source>
</evidence>
<dbReference type="EMBL" id="GGFJ01013559">
    <property type="protein sequence ID" value="MBW62700.1"/>
    <property type="molecule type" value="Transcribed_RNA"/>
</dbReference>
<evidence type="ECO:0000256" key="4">
    <source>
        <dbReference type="ARBA" id="ARBA00023136"/>
    </source>
</evidence>
<evidence type="ECO:0000313" key="6">
    <source>
        <dbReference type="EMBL" id="MBW62700.1"/>
    </source>
</evidence>
<dbReference type="GO" id="GO:0016020">
    <property type="term" value="C:membrane"/>
    <property type="evidence" value="ECO:0007669"/>
    <property type="project" value="UniProtKB-SubCell"/>
</dbReference>
<dbReference type="InterPro" id="IPR001902">
    <property type="entry name" value="SLC26A/SulP_fam"/>
</dbReference>
<reference evidence="6" key="1">
    <citation type="submission" date="2018-01" db="EMBL/GenBank/DDBJ databases">
        <title>An insight into the sialome of Amazonian anophelines.</title>
        <authorList>
            <person name="Ribeiro J.M."/>
            <person name="Scarpassa V."/>
            <person name="Calvo E."/>
        </authorList>
    </citation>
    <scope>NUCLEOTIDE SEQUENCE</scope>
    <source>
        <tissue evidence="6">Salivary glands</tissue>
    </source>
</reference>
<evidence type="ECO:0000256" key="1">
    <source>
        <dbReference type="ARBA" id="ARBA00004141"/>
    </source>
</evidence>
<organism evidence="6">
    <name type="scientific">Anopheles marajoara</name>
    <dbReference type="NCBI Taxonomy" id="58244"/>
    <lineage>
        <taxon>Eukaryota</taxon>
        <taxon>Metazoa</taxon>
        <taxon>Ecdysozoa</taxon>
        <taxon>Arthropoda</taxon>
        <taxon>Hexapoda</taxon>
        <taxon>Insecta</taxon>
        <taxon>Pterygota</taxon>
        <taxon>Neoptera</taxon>
        <taxon>Endopterygota</taxon>
        <taxon>Diptera</taxon>
        <taxon>Nematocera</taxon>
        <taxon>Culicoidea</taxon>
        <taxon>Culicidae</taxon>
        <taxon>Anophelinae</taxon>
        <taxon>Anopheles</taxon>
    </lineage>
</organism>
<comment type="subcellular location">
    <subcellularLocation>
        <location evidence="1">Membrane</location>
        <topology evidence="1">Multi-pass membrane protein</topology>
    </subcellularLocation>
</comment>
<dbReference type="Pfam" id="PF00916">
    <property type="entry name" value="Sulfate_transp"/>
    <property type="match status" value="1"/>
</dbReference>
<protein>
    <submittedName>
        <fullName evidence="6">Putative secreted protein</fullName>
    </submittedName>
</protein>
<name>A0A2M4CBI8_9DIPT</name>
<evidence type="ECO:0000256" key="3">
    <source>
        <dbReference type="ARBA" id="ARBA00022989"/>
    </source>
</evidence>
<feature type="domain" description="SLC26A/SulP transporter" evidence="5">
    <location>
        <begin position="3"/>
        <end position="35"/>
    </location>
</feature>